<dbReference type="EMBL" id="CM001403">
    <property type="protein sequence ID" value="EHQ30868.1"/>
    <property type="molecule type" value="Genomic_DNA"/>
</dbReference>
<dbReference type="Proteomes" id="UP000002774">
    <property type="component" value="Chromosome"/>
</dbReference>
<name>H1Y1J4_9SPHI</name>
<keyword evidence="2" id="KW-1185">Reference proteome</keyword>
<evidence type="ECO:0000313" key="1">
    <source>
        <dbReference type="EMBL" id="EHQ30868.1"/>
    </source>
</evidence>
<evidence type="ECO:0000313" key="2">
    <source>
        <dbReference type="Proteomes" id="UP000002774"/>
    </source>
</evidence>
<protein>
    <submittedName>
        <fullName evidence="1">Uncharacterized protein</fullName>
    </submittedName>
</protein>
<dbReference type="HOGENOM" id="CLU_3119987_0_0_10"/>
<proteinExistence type="predicted"/>
<dbReference type="AlphaFoldDB" id="H1Y1J4"/>
<accession>H1Y1J4</accession>
<organism evidence="1 2">
    <name type="scientific">Mucilaginibacter paludis DSM 18603</name>
    <dbReference type="NCBI Taxonomy" id="714943"/>
    <lineage>
        <taxon>Bacteria</taxon>
        <taxon>Pseudomonadati</taxon>
        <taxon>Bacteroidota</taxon>
        <taxon>Sphingobacteriia</taxon>
        <taxon>Sphingobacteriales</taxon>
        <taxon>Sphingobacteriaceae</taxon>
        <taxon>Mucilaginibacter</taxon>
    </lineage>
</organism>
<sequence>MLTVIEIVMVVGLFIVPLLTPKKKHNKVVVDTNTSNAQYAIDEGGYIVKL</sequence>
<gene>
    <name evidence="1" type="ORF">Mucpa_6819</name>
</gene>
<reference evidence="1" key="1">
    <citation type="submission" date="2011-09" db="EMBL/GenBank/DDBJ databases">
        <title>The permanent draft genome of Mucilaginibacter paludis DSM 18603.</title>
        <authorList>
            <consortium name="US DOE Joint Genome Institute (JGI-PGF)"/>
            <person name="Lucas S."/>
            <person name="Han J."/>
            <person name="Lapidus A."/>
            <person name="Bruce D."/>
            <person name="Goodwin L."/>
            <person name="Pitluck S."/>
            <person name="Peters L."/>
            <person name="Kyrpides N."/>
            <person name="Mavromatis K."/>
            <person name="Ivanova N."/>
            <person name="Mikhailova N."/>
            <person name="Held B."/>
            <person name="Detter J.C."/>
            <person name="Tapia R."/>
            <person name="Han C."/>
            <person name="Land M."/>
            <person name="Hauser L."/>
            <person name="Markowitz V."/>
            <person name="Cheng J.-F."/>
            <person name="Hugenholtz P."/>
            <person name="Woyke T."/>
            <person name="Wu D."/>
            <person name="Tindall B."/>
            <person name="Brambilla E."/>
            <person name="Klenk H.-P."/>
            <person name="Eisen J.A."/>
        </authorList>
    </citation>
    <scope>NUCLEOTIDE SEQUENCE [LARGE SCALE GENOMIC DNA]</scope>
    <source>
        <strain evidence="1">DSM 18603</strain>
    </source>
</reference>
<dbReference type="RefSeq" id="WP_008512896.1">
    <property type="nucleotide sequence ID" value="NZ_CM001403.1"/>
</dbReference>